<feature type="chain" id="PRO_5016376762" description="Outer membrane protein beta-barrel domain-containing protein" evidence="1">
    <location>
        <begin position="23"/>
        <end position="254"/>
    </location>
</feature>
<evidence type="ECO:0000259" key="2">
    <source>
        <dbReference type="Pfam" id="PF13568"/>
    </source>
</evidence>
<feature type="domain" description="Outer membrane protein beta-barrel" evidence="2">
    <location>
        <begin position="22"/>
        <end position="214"/>
    </location>
</feature>
<evidence type="ECO:0000313" key="3">
    <source>
        <dbReference type="EMBL" id="AWM32717.1"/>
    </source>
</evidence>
<proteinExistence type="predicted"/>
<dbReference type="EMBL" id="CP029145">
    <property type="protein sequence ID" value="AWM32717.1"/>
    <property type="molecule type" value="Genomic_DNA"/>
</dbReference>
<accession>A0A2Z3GLW0</accession>
<dbReference type="AlphaFoldDB" id="A0A2Z3GLW0"/>
<evidence type="ECO:0000313" key="4">
    <source>
        <dbReference type="Proteomes" id="UP000245999"/>
    </source>
</evidence>
<evidence type="ECO:0000256" key="1">
    <source>
        <dbReference type="SAM" id="SignalP"/>
    </source>
</evidence>
<dbReference type="KEGG" id="hnv:DDQ68_07930"/>
<dbReference type="InterPro" id="IPR025665">
    <property type="entry name" value="Beta-barrel_OMP_2"/>
</dbReference>
<dbReference type="Pfam" id="PF13568">
    <property type="entry name" value="OMP_b-brl_2"/>
    <property type="match status" value="1"/>
</dbReference>
<sequence>MQPLATLALGAALLASAAPAPAQTTFRLGLRGGLNRALATTDPASNRSNLPASEAQNDKSALLAWQAGVAFEACFGKVALQPALVFSQKGNKFHNTSYAGGVAGYTSQETTGTTRTNWLELPLNVVYTLHGDHGLQVFAGPYVAVAVGGRQTGTSVAYLGPAAFTVPVYFDDRVAYGPGTANRRLDAGVNFGVGYRLGPLQVQLGYGLGLRNLYQAPELLISPGTTNYNYSRRFGDEVAYHRVAQLTGTYFFNL</sequence>
<feature type="signal peptide" evidence="1">
    <location>
        <begin position="1"/>
        <end position="22"/>
    </location>
</feature>
<name>A0A2Z3GLW0_9BACT</name>
<organism evidence="3 4">
    <name type="scientific">Hymenobacter nivis</name>
    <dbReference type="NCBI Taxonomy" id="1850093"/>
    <lineage>
        <taxon>Bacteria</taxon>
        <taxon>Pseudomonadati</taxon>
        <taxon>Bacteroidota</taxon>
        <taxon>Cytophagia</taxon>
        <taxon>Cytophagales</taxon>
        <taxon>Hymenobacteraceae</taxon>
        <taxon>Hymenobacter</taxon>
    </lineage>
</organism>
<keyword evidence="1" id="KW-0732">Signal</keyword>
<dbReference type="RefSeq" id="WP_109655814.1">
    <property type="nucleotide sequence ID" value="NZ_CP029145.1"/>
</dbReference>
<dbReference type="OrthoDB" id="949314at2"/>
<keyword evidence="4" id="KW-1185">Reference proteome</keyword>
<reference evidence="4" key="1">
    <citation type="submission" date="2018-04" db="EMBL/GenBank/DDBJ databases">
        <title>Complete genome of Antarctic heterotrophic bacterium Hymenobacter nivis.</title>
        <authorList>
            <person name="Terashima M."/>
        </authorList>
    </citation>
    <scope>NUCLEOTIDE SEQUENCE [LARGE SCALE GENOMIC DNA]</scope>
    <source>
        <strain evidence="4">NBRC 111535</strain>
    </source>
</reference>
<protein>
    <recommendedName>
        <fullName evidence="2">Outer membrane protein beta-barrel domain-containing protein</fullName>
    </recommendedName>
</protein>
<gene>
    <name evidence="3" type="ORF">DDQ68_07930</name>
</gene>
<dbReference type="Proteomes" id="UP000245999">
    <property type="component" value="Chromosome"/>
</dbReference>